<gene>
    <name evidence="3" type="ORF">LSALG_LOCUS40439</name>
</gene>
<evidence type="ECO:0000313" key="4">
    <source>
        <dbReference type="Proteomes" id="UP001177003"/>
    </source>
</evidence>
<dbReference type="GO" id="GO:0005886">
    <property type="term" value="C:plasma membrane"/>
    <property type="evidence" value="ECO:0007669"/>
    <property type="project" value="TreeGrafter"/>
</dbReference>
<dbReference type="PRINTS" id="PR00109">
    <property type="entry name" value="TYRKINASE"/>
</dbReference>
<evidence type="ECO:0000256" key="1">
    <source>
        <dbReference type="SAM" id="MobiDB-lite"/>
    </source>
</evidence>
<dbReference type="GO" id="GO:0004674">
    <property type="term" value="F:protein serine/threonine kinase activity"/>
    <property type="evidence" value="ECO:0007669"/>
    <property type="project" value="TreeGrafter"/>
</dbReference>
<protein>
    <recommendedName>
        <fullName evidence="2">Protein kinase domain-containing protein</fullName>
    </recommendedName>
</protein>
<evidence type="ECO:0000259" key="2">
    <source>
        <dbReference type="PROSITE" id="PS50011"/>
    </source>
</evidence>
<dbReference type="EMBL" id="OX465085">
    <property type="protein sequence ID" value="CAI9301919.1"/>
    <property type="molecule type" value="Genomic_DNA"/>
</dbReference>
<dbReference type="PROSITE" id="PS00108">
    <property type="entry name" value="PROTEIN_KINASE_ST"/>
    <property type="match status" value="1"/>
</dbReference>
<reference evidence="3" key="1">
    <citation type="submission" date="2023-04" db="EMBL/GenBank/DDBJ databases">
        <authorList>
            <person name="Vijverberg K."/>
            <person name="Xiong W."/>
            <person name="Schranz E."/>
        </authorList>
    </citation>
    <scope>NUCLEOTIDE SEQUENCE</scope>
</reference>
<dbReference type="GO" id="GO:0005524">
    <property type="term" value="F:ATP binding"/>
    <property type="evidence" value="ECO:0007669"/>
    <property type="project" value="InterPro"/>
</dbReference>
<keyword evidence="4" id="KW-1185">Reference proteome</keyword>
<dbReference type="InterPro" id="IPR008271">
    <property type="entry name" value="Ser/Thr_kinase_AS"/>
</dbReference>
<organism evidence="3 4">
    <name type="scientific">Lactuca saligna</name>
    <name type="common">Willowleaf lettuce</name>
    <dbReference type="NCBI Taxonomy" id="75948"/>
    <lineage>
        <taxon>Eukaryota</taxon>
        <taxon>Viridiplantae</taxon>
        <taxon>Streptophyta</taxon>
        <taxon>Embryophyta</taxon>
        <taxon>Tracheophyta</taxon>
        <taxon>Spermatophyta</taxon>
        <taxon>Magnoliopsida</taxon>
        <taxon>eudicotyledons</taxon>
        <taxon>Gunneridae</taxon>
        <taxon>Pentapetalae</taxon>
        <taxon>asterids</taxon>
        <taxon>campanulids</taxon>
        <taxon>Asterales</taxon>
        <taxon>Asteraceae</taxon>
        <taxon>Cichorioideae</taxon>
        <taxon>Cichorieae</taxon>
        <taxon>Lactucinae</taxon>
        <taxon>Lactuca</taxon>
    </lineage>
</organism>
<dbReference type="PANTHER" id="PTHR44329">
    <property type="entry name" value="SERINE/THREONINE-PROTEIN KINASE TNNI3K-RELATED"/>
    <property type="match status" value="1"/>
</dbReference>
<dbReference type="AlphaFoldDB" id="A0AA35ZZP8"/>
<feature type="compositionally biased region" description="Acidic residues" evidence="1">
    <location>
        <begin position="75"/>
        <end position="119"/>
    </location>
</feature>
<dbReference type="InterPro" id="IPR001245">
    <property type="entry name" value="Ser-Thr/Tyr_kinase_cat_dom"/>
</dbReference>
<dbReference type="InterPro" id="IPR000719">
    <property type="entry name" value="Prot_kinase_dom"/>
</dbReference>
<dbReference type="SMART" id="SM00220">
    <property type="entry name" value="S_TKc"/>
    <property type="match status" value="1"/>
</dbReference>
<dbReference type="PANTHER" id="PTHR44329:SF290">
    <property type="entry name" value="PROTEIN KINASE DOMAIN-CONTAINING PROTEIN"/>
    <property type="match status" value="1"/>
</dbReference>
<dbReference type="Gene3D" id="1.10.510.10">
    <property type="entry name" value="Transferase(Phosphotransferase) domain 1"/>
    <property type="match status" value="1"/>
</dbReference>
<feature type="domain" description="Protein kinase" evidence="2">
    <location>
        <begin position="78"/>
        <end position="369"/>
    </location>
</feature>
<dbReference type="Proteomes" id="UP001177003">
    <property type="component" value="Chromosome 9"/>
</dbReference>
<dbReference type="Pfam" id="PF07714">
    <property type="entry name" value="PK_Tyr_Ser-Thr"/>
    <property type="match status" value="1"/>
</dbReference>
<feature type="region of interest" description="Disordered" evidence="1">
    <location>
        <begin position="1"/>
        <end position="130"/>
    </location>
</feature>
<dbReference type="SUPFAM" id="SSF56112">
    <property type="entry name" value="Protein kinase-like (PK-like)"/>
    <property type="match status" value="1"/>
</dbReference>
<evidence type="ECO:0000313" key="3">
    <source>
        <dbReference type="EMBL" id="CAI9301919.1"/>
    </source>
</evidence>
<feature type="compositionally biased region" description="Acidic residues" evidence="1">
    <location>
        <begin position="30"/>
        <end position="67"/>
    </location>
</feature>
<dbReference type="PROSITE" id="PS50011">
    <property type="entry name" value="PROTEIN_KINASE_DOM"/>
    <property type="match status" value="1"/>
</dbReference>
<sequence length="393" mass="43476">MFRTVVRRAGVVRNPNVHIKTSKDTRGLDDDGDGDGDNDDDGDHGGDDGDGDDGGDDDDGGDGDGDGGGDGGGGGDDDNDNDDNGDGDDDDDVDVDDDDDDDGGGDGDDGGDDDDGDGDGDVKVLDDNGKKKISEDSMGIVKLGLMEEVEVWKNLDHPNMIGATMSMITSGSRHKIKNPKPENNFCVVSEYLKGGSLRSYLLKLKHQDKKLPYKTVIRFAIDIAKGLSYLHSQKVIHRDVKPGNMLIDKKQTIKLADFGESEIEPPELLITCGERGTRGYMAPELVSKHPHGRKCDVYSFGICLWEIYCCDTAYTYDLGILTPDIYKYTRPSIPRHCPRSLAKLMEQCWDIDPTKRPEMEEVVVILEEIKKSEELQSRWRHPESWFKLFKLRR</sequence>
<feature type="compositionally biased region" description="Basic and acidic residues" evidence="1">
    <location>
        <begin position="120"/>
        <end position="130"/>
    </location>
</feature>
<dbReference type="InterPro" id="IPR051681">
    <property type="entry name" value="Ser/Thr_Kinases-Pseudokinases"/>
</dbReference>
<name>A0AA35ZZP8_LACSI</name>
<proteinExistence type="predicted"/>
<accession>A0AA35ZZP8</accession>
<dbReference type="InterPro" id="IPR011009">
    <property type="entry name" value="Kinase-like_dom_sf"/>
</dbReference>